<dbReference type="EMBL" id="LDAU01000065">
    <property type="protein sequence ID" value="KRX08358.1"/>
    <property type="molecule type" value="Genomic_DNA"/>
</dbReference>
<sequence length="456" mass="54088">MLYFFDIPQIKDSEDLTKLIQENQIAPEKYMKVKQAQSSRQEFKNMMNMDKILNLINLQDGLVNYTPFMEQYLSVNVDMLEYLGYNKSSKQPNFQYETFISNSHTKYETKNIEKPEAYAGELLMARYMYAFAYSMDAFKYLKKIKYFSEQNMTHEQKHYEYMNDYLQKQKKEEVDLYNKDVEKALENLKIGYTKIFKVYNVINDLLFFLVQKQQKLIPELKATTLYSIKLLFETNANGIYIEKLITEAYQAKKPLPIFQQIANMAKTQIQKLNEVNHRFEEIKSEVKSEIFEYLNIAIPFYKGVAATALSKCNDYNMQAENYGEGKNHTIMAGQQNILGKTIVSLNQAIQQQKPCQDLKHLQQYALLYFQKVFLPTASRLNQVYEGMDKKSPYLPNFDQQITELSHFDYFKDVSPLKKINVLSQFYQKKYIYTIIIMFLNQQMLNIQFFFPQKKQI</sequence>
<evidence type="ECO:0000313" key="1">
    <source>
        <dbReference type="EMBL" id="KRX08358.1"/>
    </source>
</evidence>
<evidence type="ECO:0008006" key="3">
    <source>
        <dbReference type="Google" id="ProtNLM"/>
    </source>
</evidence>
<dbReference type="OrthoDB" id="285371at2759"/>
<gene>
    <name evidence="1" type="ORF">PPERSA_03352</name>
</gene>
<dbReference type="Proteomes" id="UP000054937">
    <property type="component" value="Unassembled WGS sequence"/>
</dbReference>
<comment type="caution">
    <text evidence="1">The sequence shown here is derived from an EMBL/GenBank/DDBJ whole genome shotgun (WGS) entry which is preliminary data.</text>
</comment>
<evidence type="ECO:0000313" key="2">
    <source>
        <dbReference type="Proteomes" id="UP000054937"/>
    </source>
</evidence>
<organism evidence="1 2">
    <name type="scientific">Pseudocohnilembus persalinus</name>
    <name type="common">Ciliate</name>
    <dbReference type="NCBI Taxonomy" id="266149"/>
    <lineage>
        <taxon>Eukaryota</taxon>
        <taxon>Sar</taxon>
        <taxon>Alveolata</taxon>
        <taxon>Ciliophora</taxon>
        <taxon>Intramacronucleata</taxon>
        <taxon>Oligohymenophorea</taxon>
        <taxon>Scuticociliatia</taxon>
        <taxon>Philasterida</taxon>
        <taxon>Pseudocohnilembidae</taxon>
        <taxon>Pseudocohnilembus</taxon>
    </lineage>
</organism>
<reference evidence="1 2" key="1">
    <citation type="journal article" date="2015" name="Sci. Rep.">
        <title>Genome of the facultative scuticociliatosis pathogen Pseudocohnilembus persalinus provides insight into its virulence through horizontal gene transfer.</title>
        <authorList>
            <person name="Xiong J."/>
            <person name="Wang G."/>
            <person name="Cheng J."/>
            <person name="Tian M."/>
            <person name="Pan X."/>
            <person name="Warren A."/>
            <person name="Jiang C."/>
            <person name="Yuan D."/>
            <person name="Miao W."/>
        </authorList>
    </citation>
    <scope>NUCLEOTIDE SEQUENCE [LARGE SCALE GENOMIC DNA]</scope>
    <source>
        <strain evidence="1">36N120E</strain>
    </source>
</reference>
<dbReference type="AlphaFoldDB" id="A0A0V0R1E6"/>
<protein>
    <recommendedName>
        <fullName evidence="3">BRO1 domain-containing protein</fullName>
    </recommendedName>
</protein>
<keyword evidence="2" id="KW-1185">Reference proteome</keyword>
<dbReference type="InParanoid" id="A0A0V0R1E6"/>
<name>A0A0V0R1E6_PSEPJ</name>
<dbReference type="OMA" id="EEACGCE"/>
<accession>A0A0V0R1E6</accession>
<proteinExistence type="predicted"/>